<evidence type="ECO:0000256" key="2">
    <source>
        <dbReference type="PIRSR" id="PIRSR000705-3"/>
    </source>
</evidence>
<keyword evidence="4" id="KW-0418">Kinase</keyword>
<dbReference type="OrthoDB" id="9776634at2"/>
<dbReference type="PANTHER" id="PTHR10513:SF46">
    <property type="entry name" value="DEOXYGUANOSINE KINASE"/>
    <property type="match status" value="1"/>
</dbReference>
<proteinExistence type="predicted"/>
<dbReference type="AlphaFoldDB" id="A0A0D6EWY1"/>
<keyword evidence="4" id="KW-0808">Transferase</keyword>
<dbReference type="Proteomes" id="UP000064007">
    <property type="component" value="Chromosome 1"/>
</dbReference>
<dbReference type="PANTHER" id="PTHR10513">
    <property type="entry name" value="DEOXYNUCLEOSIDE KINASE"/>
    <property type="match status" value="1"/>
</dbReference>
<dbReference type="InterPro" id="IPR050566">
    <property type="entry name" value="Deoxyribonucleoside_kinase"/>
</dbReference>
<name>A0A0D6EWY1_9PROT</name>
<dbReference type="HOGENOM" id="CLU_030466_2_0_4"/>
<evidence type="ECO:0000256" key="1">
    <source>
        <dbReference type="PIRSR" id="PIRSR000705-1"/>
    </source>
</evidence>
<organism evidence="4 5">
    <name type="scientific">Candidatus Methylopumilus planktonicus</name>
    <dbReference type="NCBI Taxonomy" id="1581557"/>
    <lineage>
        <taxon>Bacteria</taxon>
        <taxon>Pseudomonadati</taxon>
        <taxon>Pseudomonadota</taxon>
        <taxon>Betaproteobacteria</taxon>
        <taxon>Nitrosomonadales</taxon>
        <taxon>Methylophilaceae</taxon>
        <taxon>Candidatus Methylopumilus</taxon>
    </lineage>
</organism>
<dbReference type="InterPro" id="IPR002624">
    <property type="entry name" value="DCK/DGK"/>
</dbReference>
<keyword evidence="5" id="KW-1185">Reference proteome</keyword>
<dbReference type="PIRSF" id="PIRSF000705">
    <property type="entry name" value="DNK"/>
    <property type="match status" value="1"/>
</dbReference>
<reference evidence="5" key="1">
    <citation type="submission" date="2014-12" db="EMBL/GenBank/DDBJ databases">
        <authorList>
            <person name="Salcher M.M."/>
        </authorList>
    </citation>
    <scope>NUCLEOTIDE SEQUENCE [LARGE SCALE GENOMIC DNA]</scope>
    <source>
        <strain evidence="5">MMS-10A-171</strain>
    </source>
</reference>
<protein>
    <submittedName>
        <fullName evidence="4">Deoxynucleoside kinase</fullName>
    </submittedName>
</protein>
<feature type="active site" description="Proton acceptor" evidence="1">
    <location>
        <position position="88"/>
    </location>
</feature>
<gene>
    <name evidence="4" type="ORF">BN1208_1105</name>
</gene>
<feature type="binding site" evidence="2">
    <location>
        <begin position="140"/>
        <end position="144"/>
    </location>
    <ligand>
        <name>ATP</name>
        <dbReference type="ChEBI" id="CHEBI:30616"/>
    </ligand>
</feature>
<dbReference type="STRING" id="1581557.BN1208_1105"/>
<dbReference type="Pfam" id="PF01712">
    <property type="entry name" value="dNK"/>
    <property type="match status" value="1"/>
</dbReference>
<feature type="domain" description="Deoxynucleoside kinase" evidence="3">
    <location>
        <begin position="10"/>
        <end position="201"/>
    </location>
</feature>
<dbReference type="InterPro" id="IPR031314">
    <property type="entry name" value="DNK_dom"/>
</dbReference>
<dbReference type="CDD" id="cd01673">
    <property type="entry name" value="dNK"/>
    <property type="match status" value="1"/>
</dbReference>
<dbReference type="EMBL" id="LN827929">
    <property type="protein sequence ID" value="CEZ19986.1"/>
    <property type="molecule type" value="Genomic_DNA"/>
</dbReference>
<dbReference type="SUPFAM" id="SSF52540">
    <property type="entry name" value="P-loop containing nucleoside triphosphate hydrolases"/>
    <property type="match status" value="1"/>
</dbReference>
<evidence type="ECO:0000313" key="4">
    <source>
        <dbReference type="EMBL" id="CEZ19986.1"/>
    </source>
</evidence>
<dbReference type="GO" id="GO:0005737">
    <property type="term" value="C:cytoplasm"/>
    <property type="evidence" value="ECO:0007669"/>
    <property type="project" value="TreeGrafter"/>
</dbReference>
<dbReference type="GO" id="GO:0005524">
    <property type="term" value="F:ATP binding"/>
    <property type="evidence" value="ECO:0007669"/>
    <property type="project" value="UniProtKB-KW"/>
</dbReference>
<sequence>MNIFDRFPYIVVEGPIGSGKSTLAKILADRFGVNFISEKAEKNPFLPKFYEDMKRYALSTQLFFLFQRADQIQKISQIDMFKESTIADFFLEKDPIFAKNNLDEEEFNLYHQIFSHLQLKAPKPDLIIYIQTSIETLEKRIKDRSIDFETDISTEYLEAISESYSQFFHSYDRSPVLILNNENLNILKDKNAIDLLISRIMNIKSNREFFNPQLL</sequence>
<evidence type="ECO:0000259" key="3">
    <source>
        <dbReference type="Pfam" id="PF01712"/>
    </source>
</evidence>
<keyword evidence="2" id="KW-0067">ATP-binding</keyword>
<accession>A0A0D6EWY1</accession>
<dbReference type="KEGG" id="mbat:BN1208_1105"/>
<dbReference type="GO" id="GO:0019136">
    <property type="term" value="F:deoxynucleoside kinase activity"/>
    <property type="evidence" value="ECO:0007669"/>
    <property type="project" value="InterPro"/>
</dbReference>
<dbReference type="InterPro" id="IPR027417">
    <property type="entry name" value="P-loop_NTPase"/>
</dbReference>
<dbReference type="Gene3D" id="3.40.50.300">
    <property type="entry name" value="P-loop containing nucleotide triphosphate hydrolases"/>
    <property type="match status" value="1"/>
</dbReference>
<feature type="binding site" evidence="2">
    <location>
        <begin position="14"/>
        <end position="22"/>
    </location>
    <ligand>
        <name>ATP</name>
        <dbReference type="ChEBI" id="CHEBI:30616"/>
    </ligand>
</feature>
<dbReference type="RefSeq" id="WP_046488655.1">
    <property type="nucleotide sequence ID" value="NZ_LN827929.1"/>
</dbReference>
<evidence type="ECO:0000313" key="5">
    <source>
        <dbReference type="Proteomes" id="UP000064007"/>
    </source>
</evidence>
<keyword evidence="2" id="KW-0547">Nucleotide-binding</keyword>